<dbReference type="PANTHER" id="PTHR42788:SF13">
    <property type="entry name" value="ALIPHATIC SULFONATES IMPORT ATP-BINDING PROTEIN SSUB"/>
    <property type="match status" value="1"/>
</dbReference>
<dbReference type="Gene3D" id="3.40.50.300">
    <property type="entry name" value="P-loop containing nucleotide triphosphate hydrolases"/>
    <property type="match status" value="1"/>
</dbReference>
<comment type="caution">
    <text evidence="5">The sequence shown here is derived from an EMBL/GenBank/DDBJ whole genome shotgun (WGS) entry which is preliminary data.</text>
</comment>
<dbReference type="CDD" id="cd03293">
    <property type="entry name" value="ABC_NrtD_SsuB_transporters"/>
    <property type="match status" value="1"/>
</dbReference>
<proteinExistence type="predicted"/>
<keyword evidence="1" id="KW-0813">Transport</keyword>
<evidence type="ECO:0000256" key="2">
    <source>
        <dbReference type="ARBA" id="ARBA00022741"/>
    </source>
</evidence>
<dbReference type="InterPro" id="IPR050166">
    <property type="entry name" value="ABC_transporter_ATP-bind"/>
</dbReference>
<dbReference type="GO" id="GO:0005524">
    <property type="term" value="F:ATP binding"/>
    <property type="evidence" value="ECO:0007669"/>
    <property type="project" value="UniProtKB-KW"/>
</dbReference>
<dbReference type="PROSITE" id="PS00211">
    <property type="entry name" value="ABC_TRANSPORTER_1"/>
    <property type="match status" value="1"/>
</dbReference>
<dbReference type="Pfam" id="PF00005">
    <property type="entry name" value="ABC_tran"/>
    <property type="match status" value="1"/>
</dbReference>
<protein>
    <submittedName>
        <fullName evidence="5">Nitrate ABC transporter ATP-binding protein</fullName>
    </submittedName>
</protein>
<organism evidence="5 6">
    <name type="scientific">Sporolactobacillus putidus</name>
    <dbReference type="NCBI Taxonomy" id="492735"/>
    <lineage>
        <taxon>Bacteria</taxon>
        <taxon>Bacillati</taxon>
        <taxon>Bacillota</taxon>
        <taxon>Bacilli</taxon>
        <taxon>Bacillales</taxon>
        <taxon>Sporolactobacillaceae</taxon>
        <taxon>Sporolactobacillus</taxon>
    </lineage>
</organism>
<dbReference type="InterPro" id="IPR027417">
    <property type="entry name" value="P-loop_NTPase"/>
</dbReference>
<dbReference type="EMBL" id="BMOK01000011">
    <property type="protein sequence ID" value="GGL59578.1"/>
    <property type="molecule type" value="Genomic_DNA"/>
</dbReference>
<evidence type="ECO:0000259" key="4">
    <source>
        <dbReference type="PROSITE" id="PS50893"/>
    </source>
</evidence>
<keyword evidence="3 5" id="KW-0067">ATP-binding</keyword>
<dbReference type="InterPro" id="IPR003593">
    <property type="entry name" value="AAA+_ATPase"/>
</dbReference>
<dbReference type="SMART" id="SM00382">
    <property type="entry name" value="AAA"/>
    <property type="match status" value="1"/>
</dbReference>
<dbReference type="InterPro" id="IPR017871">
    <property type="entry name" value="ABC_transporter-like_CS"/>
</dbReference>
<evidence type="ECO:0000313" key="5">
    <source>
        <dbReference type="EMBL" id="GGL59578.1"/>
    </source>
</evidence>
<accession>A0A917W1Y8</accession>
<dbReference type="GO" id="GO:0016887">
    <property type="term" value="F:ATP hydrolysis activity"/>
    <property type="evidence" value="ECO:0007669"/>
    <property type="project" value="InterPro"/>
</dbReference>
<dbReference type="Proteomes" id="UP000654670">
    <property type="component" value="Unassembled WGS sequence"/>
</dbReference>
<dbReference type="SUPFAM" id="SSF52540">
    <property type="entry name" value="P-loop containing nucleoside triphosphate hydrolases"/>
    <property type="match status" value="1"/>
</dbReference>
<name>A0A917W1Y8_9BACL</name>
<keyword evidence="2" id="KW-0547">Nucleotide-binding</keyword>
<dbReference type="PANTHER" id="PTHR42788">
    <property type="entry name" value="TAURINE IMPORT ATP-BINDING PROTEIN-RELATED"/>
    <property type="match status" value="1"/>
</dbReference>
<dbReference type="InterPro" id="IPR003439">
    <property type="entry name" value="ABC_transporter-like_ATP-bd"/>
</dbReference>
<feature type="domain" description="ABC transporter" evidence="4">
    <location>
        <begin position="4"/>
        <end position="234"/>
    </location>
</feature>
<evidence type="ECO:0000313" key="6">
    <source>
        <dbReference type="Proteomes" id="UP000654670"/>
    </source>
</evidence>
<sequence length="251" mass="28419">MAFVEVNSLFKSYDDSGFQGKYVLNDINFKVEENEFFCVIGHSGCGKSTLLNLLAGFIKPDKGEIYVNGKLVKKPSSQQGVVFQDHALFPWYNVIENVAFGPKIAGKKDAYDIALRLIKMVGLEGYEKKFPNSLSGGMAQRVGIARALASNPELLLMDEPLGALDAMTREKMRMEILKIWKQTKKTVVFITHSIAEAVYLADRVIVLKDGKIFLNQKIEMERPRQIHSDQFLKYTKMLEKVLFDSEKLIVE</sequence>
<keyword evidence="6" id="KW-1185">Reference proteome</keyword>
<gene>
    <name evidence="5" type="ORF">GCM10007968_24430</name>
</gene>
<reference evidence="5" key="1">
    <citation type="journal article" date="2014" name="Int. J. Syst. Evol. Microbiol.">
        <title>Complete genome sequence of Corynebacterium casei LMG S-19264T (=DSM 44701T), isolated from a smear-ripened cheese.</title>
        <authorList>
            <consortium name="US DOE Joint Genome Institute (JGI-PGF)"/>
            <person name="Walter F."/>
            <person name="Albersmeier A."/>
            <person name="Kalinowski J."/>
            <person name="Ruckert C."/>
        </authorList>
    </citation>
    <scope>NUCLEOTIDE SEQUENCE</scope>
    <source>
        <strain evidence="5">JCM 15325</strain>
    </source>
</reference>
<reference evidence="5" key="2">
    <citation type="submission" date="2020-09" db="EMBL/GenBank/DDBJ databases">
        <authorList>
            <person name="Sun Q."/>
            <person name="Ohkuma M."/>
        </authorList>
    </citation>
    <scope>NUCLEOTIDE SEQUENCE</scope>
    <source>
        <strain evidence="5">JCM 15325</strain>
    </source>
</reference>
<evidence type="ECO:0000256" key="1">
    <source>
        <dbReference type="ARBA" id="ARBA00022448"/>
    </source>
</evidence>
<dbReference type="RefSeq" id="WP_188803753.1">
    <property type="nucleotide sequence ID" value="NZ_BMOK01000011.1"/>
</dbReference>
<dbReference type="AlphaFoldDB" id="A0A917W1Y8"/>
<evidence type="ECO:0000256" key="3">
    <source>
        <dbReference type="ARBA" id="ARBA00022840"/>
    </source>
</evidence>
<dbReference type="PROSITE" id="PS50893">
    <property type="entry name" value="ABC_TRANSPORTER_2"/>
    <property type="match status" value="1"/>
</dbReference>